<dbReference type="GO" id="GO:0005737">
    <property type="term" value="C:cytoplasm"/>
    <property type="evidence" value="ECO:0007669"/>
    <property type="project" value="UniProtKB-SubCell"/>
</dbReference>
<evidence type="ECO:0000256" key="6">
    <source>
        <dbReference type="ARBA" id="ARBA00022737"/>
    </source>
</evidence>
<reference evidence="16" key="3">
    <citation type="submission" date="2025-09" db="UniProtKB">
        <authorList>
            <consortium name="Ensembl"/>
        </authorList>
    </citation>
    <scope>IDENTIFICATION</scope>
    <source>
        <strain evidence="16">Thorbecke</strain>
    </source>
</reference>
<comment type="subcellular location">
    <subcellularLocation>
        <location evidence="1">Cell membrane</location>
        <topology evidence="1">Peripheral membrane protein</topology>
    </subcellularLocation>
    <subcellularLocation>
        <location evidence="2">Cytoplasm</location>
    </subcellularLocation>
</comment>
<dbReference type="Bgee" id="ENSOCUG00000016937">
    <property type="expression patterns" value="Expressed in adult mammalian kidney and 14 other cell types or tissues"/>
</dbReference>
<dbReference type="Proteomes" id="UP000001811">
    <property type="component" value="Unplaced"/>
</dbReference>
<keyword evidence="17" id="KW-1185">Reference proteome</keyword>
<accession>A0A5F9CQX1</accession>
<gene>
    <name evidence="16" type="primary">NHERF4</name>
</gene>
<evidence type="ECO:0000313" key="17">
    <source>
        <dbReference type="Proteomes" id="UP000001811"/>
    </source>
</evidence>
<evidence type="ECO:0000256" key="2">
    <source>
        <dbReference type="ARBA" id="ARBA00004496"/>
    </source>
</evidence>
<evidence type="ECO:0000256" key="10">
    <source>
        <dbReference type="ARBA" id="ARBA00079939"/>
    </source>
</evidence>
<dbReference type="FunFam" id="2.30.42.10:FF:000123">
    <property type="entry name" value="Na(+)/H(+) exchange regulatory cofactor NHE-RF4"/>
    <property type="match status" value="1"/>
</dbReference>
<keyword evidence="3" id="KW-1003">Cell membrane</keyword>
<dbReference type="FunCoup" id="A0A5F9CQX1">
    <property type="interactions" value="8"/>
</dbReference>
<dbReference type="AlphaFoldDB" id="A0A5F9CQX1"/>
<proteinExistence type="predicted"/>
<evidence type="ECO:0000256" key="8">
    <source>
        <dbReference type="ARBA" id="ARBA00055222"/>
    </source>
</evidence>
<dbReference type="PANTHER" id="PTHR14191">
    <property type="entry name" value="PDZ DOMAIN CONTAINING PROTEIN"/>
    <property type="match status" value="1"/>
</dbReference>
<dbReference type="CDD" id="cd06768">
    <property type="entry name" value="PDZ_NHERF-like"/>
    <property type="match status" value="3"/>
</dbReference>
<evidence type="ECO:0000256" key="13">
    <source>
        <dbReference type="ARBA" id="ARBA00082305"/>
    </source>
</evidence>
<dbReference type="Gene3D" id="2.30.42.10">
    <property type="match status" value="4"/>
</dbReference>
<dbReference type="SMART" id="SM00228">
    <property type="entry name" value="PDZ"/>
    <property type="match status" value="4"/>
</dbReference>
<dbReference type="GO" id="GO:0005102">
    <property type="term" value="F:signaling receptor binding"/>
    <property type="evidence" value="ECO:0007669"/>
    <property type="project" value="TreeGrafter"/>
</dbReference>
<dbReference type="GeneTree" id="ENSGT00950000182849"/>
<evidence type="ECO:0000313" key="16">
    <source>
        <dbReference type="Ensembl" id="ENSOCUP00000036141.1"/>
    </source>
</evidence>
<dbReference type="Pfam" id="PF17820">
    <property type="entry name" value="PDZ_6"/>
    <property type="match status" value="2"/>
</dbReference>
<keyword evidence="6" id="KW-0677">Repeat</keyword>
<keyword evidence="4" id="KW-0963">Cytoplasm</keyword>
<dbReference type="GO" id="GO:0043495">
    <property type="term" value="F:protein-membrane adaptor activity"/>
    <property type="evidence" value="ECO:0007669"/>
    <property type="project" value="TreeGrafter"/>
</dbReference>
<dbReference type="PROSITE" id="PS50106">
    <property type="entry name" value="PDZ"/>
    <property type="match status" value="4"/>
</dbReference>
<dbReference type="FunFam" id="2.30.42.10:FF:000177">
    <property type="entry name" value="delphilin isoform X1"/>
    <property type="match status" value="1"/>
</dbReference>
<dbReference type="STRING" id="9986.ENSOCUP00000036141"/>
<feature type="region of interest" description="Disordered" evidence="14">
    <location>
        <begin position="484"/>
        <end position="569"/>
    </location>
</feature>
<evidence type="ECO:0000256" key="1">
    <source>
        <dbReference type="ARBA" id="ARBA00004202"/>
    </source>
</evidence>
<dbReference type="InterPro" id="IPR041489">
    <property type="entry name" value="PDZ_6"/>
</dbReference>
<feature type="domain" description="PDZ" evidence="15">
    <location>
        <begin position="399"/>
        <end position="480"/>
    </location>
</feature>
<feature type="domain" description="PDZ" evidence="15">
    <location>
        <begin position="261"/>
        <end position="344"/>
    </location>
</feature>
<dbReference type="Pfam" id="PF00595">
    <property type="entry name" value="PDZ"/>
    <property type="match status" value="2"/>
</dbReference>
<dbReference type="GO" id="GO:0043296">
    <property type="term" value="C:apical junction complex"/>
    <property type="evidence" value="ECO:0007669"/>
    <property type="project" value="Ensembl"/>
</dbReference>
<feature type="domain" description="PDZ" evidence="15">
    <location>
        <begin position="47"/>
        <end position="128"/>
    </location>
</feature>
<dbReference type="GO" id="GO:1990381">
    <property type="term" value="F:ubiquitin-specific protease binding"/>
    <property type="evidence" value="ECO:0007669"/>
    <property type="project" value="Ensembl"/>
</dbReference>
<evidence type="ECO:0000256" key="11">
    <source>
        <dbReference type="ARBA" id="ARBA00079965"/>
    </source>
</evidence>
<evidence type="ECO:0000256" key="5">
    <source>
        <dbReference type="ARBA" id="ARBA00022553"/>
    </source>
</evidence>
<dbReference type="PANTHER" id="PTHR14191:SF20">
    <property type="entry name" value="NA(+)_H(+) EXCHANGE REGULATORY COFACTOR NHE-RF4"/>
    <property type="match status" value="1"/>
</dbReference>
<dbReference type="InterPro" id="IPR001478">
    <property type="entry name" value="PDZ"/>
</dbReference>
<keyword evidence="5" id="KW-0597">Phosphoprotein</keyword>
<evidence type="ECO:0000256" key="7">
    <source>
        <dbReference type="ARBA" id="ARBA00023136"/>
    </source>
</evidence>
<reference evidence="16 17" key="1">
    <citation type="journal article" date="2011" name="Nature">
        <title>A high-resolution map of human evolutionary constraint using 29 mammals.</title>
        <authorList>
            <person name="Lindblad-Toh K."/>
            <person name="Garber M."/>
            <person name="Zuk O."/>
            <person name="Lin M.F."/>
            <person name="Parker B.J."/>
            <person name="Washietl S."/>
            <person name="Kheradpour P."/>
            <person name="Ernst J."/>
            <person name="Jordan G."/>
            <person name="Mauceli E."/>
            <person name="Ward L.D."/>
            <person name="Lowe C.B."/>
            <person name="Holloway A.K."/>
            <person name="Clamp M."/>
            <person name="Gnerre S."/>
            <person name="Alfoldi J."/>
            <person name="Beal K."/>
            <person name="Chang J."/>
            <person name="Clawson H."/>
            <person name="Cuff J."/>
            <person name="Di Palma F."/>
            <person name="Fitzgerald S."/>
            <person name="Flicek P."/>
            <person name="Guttman M."/>
            <person name="Hubisz M.J."/>
            <person name="Jaffe D.B."/>
            <person name="Jungreis I."/>
            <person name="Kent W.J."/>
            <person name="Kostka D."/>
            <person name="Lara M."/>
            <person name="Martins A.L."/>
            <person name="Massingham T."/>
            <person name="Moltke I."/>
            <person name="Raney B.J."/>
            <person name="Rasmussen M.D."/>
            <person name="Robinson J."/>
            <person name="Stark A."/>
            <person name="Vilella A.J."/>
            <person name="Wen J."/>
            <person name="Xie X."/>
            <person name="Zody M.C."/>
            <person name="Baldwin J."/>
            <person name="Bloom T."/>
            <person name="Chin C.W."/>
            <person name="Heiman D."/>
            <person name="Nicol R."/>
            <person name="Nusbaum C."/>
            <person name="Young S."/>
            <person name="Wilkinson J."/>
            <person name="Worley K.C."/>
            <person name="Kovar C.L."/>
            <person name="Muzny D.M."/>
            <person name="Gibbs R.A."/>
            <person name="Cree A."/>
            <person name="Dihn H.H."/>
            <person name="Fowler G."/>
            <person name="Jhangiani S."/>
            <person name="Joshi V."/>
            <person name="Lee S."/>
            <person name="Lewis L.R."/>
            <person name="Nazareth L.V."/>
            <person name="Okwuonu G."/>
            <person name="Santibanez J."/>
            <person name="Warren W.C."/>
            <person name="Mardis E.R."/>
            <person name="Weinstock G.M."/>
            <person name="Wilson R.K."/>
            <person name="Delehaunty K."/>
            <person name="Dooling D."/>
            <person name="Fronik C."/>
            <person name="Fulton L."/>
            <person name="Fulton B."/>
            <person name="Graves T."/>
            <person name="Minx P."/>
            <person name="Sodergren E."/>
            <person name="Birney E."/>
            <person name="Margulies E.H."/>
            <person name="Herrero J."/>
            <person name="Green E.D."/>
            <person name="Haussler D."/>
            <person name="Siepel A."/>
            <person name="Goldman N."/>
            <person name="Pollard K.S."/>
            <person name="Pedersen J.S."/>
            <person name="Lander E.S."/>
            <person name="Kellis M."/>
        </authorList>
    </citation>
    <scope>NUCLEOTIDE SEQUENCE [LARGE SCALE GENOMIC DNA]</scope>
    <source>
        <strain evidence="17">Thorbecke</strain>
    </source>
</reference>
<evidence type="ECO:0000256" key="14">
    <source>
        <dbReference type="SAM" id="MobiDB-lite"/>
    </source>
</evidence>
<dbReference type="InParanoid" id="A0A5F9CQX1"/>
<evidence type="ECO:0000256" key="9">
    <source>
        <dbReference type="ARBA" id="ARBA00068709"/>
    </source>
</evidence>
<organism evidence="16 17">
    <name type="scientific">Oryctolagus cuniculus</name>
    <name type="common">Rabbit</name>
    <dbReference type="NCBI Taxonomy" id="9986"/>
    <lineage>
        <taxon>Eukaryota</taxon>
        <taxon>Metazoa</taxon>
        <taxon>Chordata</taxon>
        <taxon>Craniata</taxon>
        <taxon>Vertebrata</taxon>
        <taxon>Euteleostomi</taxon>
        <taxon>Mammalia</taxon>
        <taxon>Eutheria</taxon>
        <taxon>Euarchontoglires</taxon>
        <taxon>Glires</taxon>
        <taxon>Lagomorpha</taxon>
        <taxon>Leporidae</taxon>
        <taxon>Oryctolagus</taxon>
    </lineage>
</organism>
<dbReference type="GO" id="GO:0016324">
    <property type="term" value="C:apical plasma membrane"/>
    <property type="evidence" value="ECO:0007669"/>
    <property type="project" value="TreeGrafter"/>
</dbReference>
<dbReference type="InterPro" id="IPR051067">
    <property type="entry name" value="NHER"/>
</dbReference>
<protein>
    <recommendedName>
        <fullName evidence="9">Na(+)/H(+) exchange regulatory cofactor NHE-RF4</fullName>
    </recommendedName>
    <alternativeName>
        <fullName evidence="13">Natrium-phosphate cotransporter IIa C-terminal-associated protein 2</fullName>
    </alternativeName>
    <alternativeName>
        <fullName evidence="11">PDZ domain-containing protein 2</fullName>
    </alternativeName>
    <alternativeName>
        <fullName evidence="12">PDZ domain-containing protein 3</fullName>
    </alternativeName>
    <alternativeName>
        <fullName evidence="10">Sodium-hydrogen exchanger regulatory factor 4</fullName>
    </alternativeName>
</protein>
<evidence type="ECO:0000256" key="4">
    <source>
        <dbReference type="ARBA" id="ARBA00022490"/>
    </source>
</evidence>
<name>A0A5F9CQX1_RABIT</name>
<dbReference type="GO" id="GO:0010754">
    <property type="term" value="P:negative regulation of cGMP-mediated signaling"/>
    <property type="evidence" value="ECO:0007669"/>
    <property type="project" value="Ensembl"/>
</dbReference>
<dbReference type="Ensembl" id="ENSOCUT00000045329.1">
    <property type="protein sequence ID" value="ENSOCUP00000036141.1"/>
    <property type="gene ID" value="ENSOCUG00000016937.4"/>
</dbReference>
<dbReference type="SMR" id="A0A5F9CQX1"/>
<feature type="domain" description="PDZ" evidence="15">
    <location>
        <begin position="155"/>
        <end position="233"/>
    </location>
</feature>
<feature type="region of interest" description="Disordered" evidence="14">
    <location>
        <begin position="581"/>
        <end position="647"/>
    </location>
</feature>
<evidence type="ECO:0000259" key="15">
    <source>
        <dbReference type="PROSITE" id="PS50106"/>
    </source>
</evidence>
<evidence type="ECO:0000256" key="3">
    <source>
        <dbReference type="ARBA" id="ARBA00022475"/>
    </source>
</evidence>
<reference evidence="16" key="2">
    <citation type="submission" date="2025-08" db="UniProtKB">
        <authorList>
            <consortium name="Ensembl"/>
        </authorList>
    </citation>
    <scope>IDENTIFICATION</scope>
    <source>
        <strain evidence="16">Thorbecke</strain>
    </source>
</reference>
<keyword evidence="7" id="KW-0472">Membrane</keyword>
<dbReference type="GO" id="GO:0072659">
    <property type="term" value="P:protein localization to plasma membrane"/>
    <property type="evidence" value="ECO:0007669"/>
    <property type="project" value="TreeGrafter"/>
</dbReference>
<dbReference type="SUPFAM" id="SSF50156">
    <property type="entry name" value="PDZ domain-like"/>
    <property type="match status" value="4"/>
</dbReference>
<sequence length="647" mass="68421">MKAAADLQDTAALKFKFNPKLGIDNPVLSLAEDRDPSDPWSLERPRFCLLSREEGGSFGFHLQQEAGRAGHVVCRVDPGSSAQRQGLQEGDRILAVNNDVVEHEDYAKVVRCIRASGPRVLLTVVARHVHDVARAQHGDDAHLCPALGPQVRPRLCHVVKDEGGFGFSVTHGHRGPFWLVLCAGGAAERAGVPPGARLLEVDGISVEKFTHSQLSRKLWQSGEQVTLLVAGPEVEEQCRQLGMPLAAPLAEGWALPTRPRCLQLEKGPQGFGFLLREERGLDGRLGQFLWEVDPGLPAEKAGMQAGDRLVAVAGESVEGLGHEETVSRIRAQGACVSLVVVDPEADRFFRMVRLSPLLFLEHTEAIAATQDTHVAALVESEDACLEDAAEPPLPPGSCRCLLYPGPGGGYGFRLSYVASGPFLFISQVTPGSSAARAGLQRGDMVLEVNGVSVGGDGTPQRLQQLAEAEPPLCLKLAARSQWGSEAWTPPGSGEVSKKRRVGLRAPAKARAGRLQGGTSSHGGRGCGESTEQCHSCTFGGSGGRAKGHSGSRDNLPPLSPSRTGLSPRMCCRAPQLGEISQGLSSQPARGGGKDAITQPEAGAGGLGHHPPQHCPGAPSLAMAQLSAEGLGQRPRGPQVPGDVPRWL</sequence>
<dbReference type="GO" id="GO:0030251">
    <property type="term" value="F:guanylate cyclase inhibitor activity"/>
    <property type="evidence" value="ECO:0007669"/>
    <property type="project" value="Ensembl"/>
</dbReference>
<evidence type="ECO:0000256" key="12">
    <source>
        <dbReference type="ARBA" id="ARBA00079969"/>
    </source>
</evidence>
<comment type="function">
    <text evidence="8">Acts as a regulatory protein that associates with GUCY2C and negatively modulates its heat-stable enterotoxin-mediated activation. Stimulates SLC9A3 activity in the presence of elevated calcium ions.</text>
</comment>
<dbReference type="GO" id="GO:0005903">
    <property type="term" value="C:brush border"/>
    <property type="evidence" value="ECO:0007669"/>
    <property type="project" value="Ensembl"/>
</dbReference>
<dbReference type="InterPro" id="IPR036034">
    <property type="entry name" value="PDZ_sf"/>
</dbReference>